<comment type="similarity">
    <text evidence="2">Belongs to the succinate/malate CoA ligase beta subunit family.</text>
</comment>
<dbReference type="EMBL" id="VDCV01000005">
    <property type="protein sequence ID" value="KAB5555930.1"/>
    <property type="molecule type" value="Genomic_DNA"/>
</dbReference>
<sequence length="584" mass="65715">MYSLVETKMHETNMKKWQHDMAMNKWQFLSNGTNTDTARIIVGWDKGVFDVVTVNISPQWVTCRVHSAVHGFDFTASFFYGHNTPVARQEMWEYIKLNGASYKDNPWVLMGDFNATMNPTDSKGGDPNWSRHKQAFGDCMHQAELHTVPYRGIKYTWHNGQQGGDTILKKLDWVIGNTAMANVWPNATAHFLPRSVSDHSSMMLQLRQDHFKPKPSFKFLNFWAEREDFIPQIARVWQAHIHGSPLFRFTSKLQLIKAHLKNWHKVNRSNISIRVAKAKADWDEAQLRLDADPIAEETILLERNKAKIYLRLSKDEEAFFKQRSRIQWLTLGDRNTTFFHRSLLHRKMRNKITCLEDGEGNIVHDQEGLGKVAVGYYRHLMNEETGTGAGLQEYGGSLAFLHGPVACMAKGSYVGHGTSSSLKFTVLNPKGRIWTMVAGGGASVIYADTVGDLGYASELGNYAEYSGAPNEDEVLQYARVVIDCATSDPDGRKRALLIGGGIANFTDVAATFNGIIRALREKESKLKAARMHIYVRRGGPNYQTGLAKMRTLGEELGVPLEVYGPEATMTGICKQAIDCIMSTA</sequence>
<evidence type="ECO:0000256" key="3">
    <source>
        <dbReference type="ARBA" id="ARBA00011412"/>
    </source>
</evidence>
<dbReference type="PANTHER" id="PTHR33710">
    <property type="entry name" value="BNAC02G09200D PROTEIN"/>
    <property type="match status" value="1"/>
</dbReference>
<dbReference type="Gene3D" id="3.60.10.10">
    <property type="entry name" value="Endonuclease/exonuclease/phosphatase"/>
    <property type="match status" value="1"/>
</dbReference>
<comment type="caution">
    <text evidence="6">The sequence shown here is derived from an EMBL/GenBank/DDBJ whole genome shotgun (WGS) entry which is preliminary data.</text>
</comment>
<evidence type="ECO:0000256" key="2">
    <source>
        <dbReference type="ARBA" id="ARBA00009182"/>
    </source>
</evidence>
<evidence type="ECO:0000256" key="1">
    <source>
        <dbReference type="ARBA" id="ARBA00004514"/>
    </source>
</evidence>
<dbReference type="Pfam" id="PF16114">
    <property type="entry name" value="Citrate_bind"/>
    <property type="match status" value="1"/>
</dbReference>
<proteinExistence type="inferred from homology"/>
<dbReference type="GO" id="GO:0005829">
    <property type="term" value="C:cytosol"/>
    <property type="evidence" value="ECO:0007669"/>
    <property type="project" value="UniProtKB-SubCell"/>
</dbReference>
<comment type="subunit">
    <text evidence="3">Heterooctamer of 4 alpha and 4 beta chains.</text>
</comment>
<dbReference type="PANTHER" id="PTHR33710:SF71">
    <property type="entry name" value="ENDONUCLEASE_EXONUCLEASE_PHOSPHATASE DOMAIN-CONTAINING PROTEIN"/>
    <property type="match status" value="1"/>
</dbReference>
<dbReference type="Gene3D" id="3.40.50.261">
    <property type="entry name" value="Succinyl-CoA synthetase domains"/>
    <property type="match status" value="1"/>
</dbReference>
<dbReference type="Pfam" id="PF03372">
    <property type="entry name" value="Exo_endo_phos"/>
    <property type="match status" value="1"/>
</dbReference>
<evidence type="ECO:0000259" key="4">
    <source>
        <dbReference type="Pfam" id="PF03372"/>
    </source>
</evidence>
<accession>A0A5N5ML89</accession>
<feature type="domain" description="ATP-citrate synthase citrate-binding" evidence="5">
    <location>
        <begin position="417"/>
        <end position="578"/>
    </location>
</feature>
<gene>
    <name evidence="6" type="ORF">DKX38_006839</name>
</gene>
<dbReference type="InterPro" id="IPR036691">
    <property type="entry name" value="Endo/exonu/phosph_ase_sf"/>
</dbReference>
<dbReference type="InterPro" id="IPR016102">
    <property type="entry name" value="Succinyl-CoA_synth-like"/>
</dbReference>
<evidence type="ECO:0000259" key="5">
    <source>
        <dbReference type="Pfam" id="PF16114"/>
    </source>
</evidence>
<evidence type="ECO:0000313" key="6">
    <source>
        <dbReference type="EMBL" id="KAB5555930.1"/>
    </source>
</evidence>
<dbReference type="SUPFAM" id="SSF56219">
    <property type="entry name" value="DNase I-like"/>
    <property type="match status" value="1"/>
</dbReference>
<dbReference type="InterPro" id="IPR032263">
    <property type="entry name" value="Citrate-bd"/>
</dbReference>
<reference evidence="7" key="1">
    <citation type="journal article" date="2019" name="Gigascience">
        <title>De novo genome assembly of the endangered Acer yangbiense, a plant species with extremely small populations endemic to Yunnan Province, China.</title>
        <authorList>
            <person name="Yang J."/>
            <person name="Wariss H.M."/>
            <person name="Tao L."/>
            <person name="Zhang R."/>
            <person name="Yun Q."/>
            <person name="Hollingsworth P."/>
            <person name="Dao Z."/>
            <person name="Luo G."/>
            <person name="Guo H."/>
            <person name="Ma Y."/>
            <person name="Sun W."/>
        </authorList>
    </citation>
    <scope>NUCLEOTIDE SEQUENCE [LARGE SCALE GENOMIC DNA]</scope>
    <source>
        <strain evidence="7">cv. br00</strain>
    </source>
</reference>
<feature type="domain" description="Endonuclease/exonuclease/phosphatase" evidence="4">
    <location>
        <begin position="75"/>
        <end position="199"/>
    </location>
</feature>
<dbReference type="InterPro" id="IPR005135">
    <property type="entry name" value="Endo/exonuclease/phosphatase"/>
</dbReference>
<organism evidence="6 7">
    <name type="scientific">Salix brachista</name>
    <dbReference type="NCBI Taxonomy" id="2182728"/>
    <lineage>
        <taxon>Eukaryota</taxon>
        <taxon>Viridiplantae</taxon>
        <taxon>Streptophyta</taxon>
        <taxon>Embryophyta</taxon>
        <taxon>Tracheophyta</taxon>
        <taxon>Spermatophyta</taxon>
        <taxon>Magnoliopsida</taxon>
        <taxon>eudicotyledons</taxon>
        <taxon>Gunneridae</taxon>
        <taxon>Pentapetalae</taxon>
        <taxon>rosids</taxon>
        <taxon>fabids</taxon>
        <taxon>Malpighiales</taxon>
        <taxon>Salicaceae</taxon>
        <taxon>Saliceae</taxon>
        <taxon>Salix</taxon>
    </lineage>
</organism>
<name>A0A5N5ML89_9ROSI</name>
<dbReference type="FunFam" id="3.40.50.261:FF:000008">
    <property type="entry name" value="ATP-citrate synthase alpha chain protein"/>
    <property type="match status" value="1"/>
</dbReference>
<comment type="subcellular location">
    <subcellularLocation>
        <location evidence="1">Cytoplasm</location>
        <location evidence="1">Cytosol</location>
    </subcellularLocation>
</comment>
<protein>
    <submittedName>
        <fullName evidence="6">Uncharacterized protein</fullName>
    </submittedName>
</protein>
<dbReference type="Proteomes" id="UP000326939">
    <property type="component" value="Chromosome 5"/>
</dbReference>
<dbReference type="AlphaFoldDB" id="A0A5N5ML89"/>
<keyword evidence="7" id="KW-1185">Reference proteome</keyword>
<dbReference type="SUPFAM" id="SSF52210">
    <property type="entry name" value="Succinyl-CoA synthetase domains"/>
    <property type="match status" value="1"/>
</dbReference>
<evidence type="ECO:0000313" key="7">
    <source>
        <dbReference type="Proteomes" id="UP000326939"/>
    </source>
</evidence>